<feature type="domain" description="Helicase ATP-binding" evidence="10">
    <location>
        <begin position="33"/>
        <end position="238"/>
    </location>
</feature>
<accession>A0A061E9N2</accession>
<dbReference type="GO" id="GO:0008380">
    <property type="term" value="P:RNA splicing"/>
    <property type="evidence" value="ECO:0007669"/>
    <property type="project" value="UniProtKB-KW"/>
</dbReference>
<dbReference type="InterPro" id="IPR002464">
    <property type="entry name" value="DNA/RNA_helicase_DEAH_CS"/>
</dbReference>
<gene>
    <name evidence="12" type="ORF">TCM_011517</name>
</gene>
<dbReference type="FunFam" id="3.40.50.300:FF:000007">
    <property type="entry name" value="Pre-mRNA-splicing factor ATP-dependent RNA helicase"/>
    <property type="match status" value="1"/>
</dbReference>
<evidence type="ECO:0000256" key="6">
    <source>
        <dbReference type="ARBA" id="ARBA00022806"/>
    </source>
</evidence>
<reference evidence="12 13" key="1">
    <citation type="journal article" date="2013" name="Genome Biol.">
        <title>The genome sequence of the most widely cultivated cacao type and its use to identify candidate genes regulating pod color.</title>
        <authorList>
            <person name="Motamayor J.C."/>
            <person name="Mockaitis K."/>
            <person name="Schmutz J."/>
            <person name="Haiminen N."/>
            <person name="Iii D.L."/>
            <person name="Cornejo O."/>
            <person name="Findley S.D."/>
            <person name="Zheng P."/>
            <person name="Utro F."/>
            <person name="Royaert S."/>
            <person name="Saski C."/>
            <person name="Jenkins J."/>
            <person name="Podicheti R."/>
            <person name="Zhao M."/>
            <person name="Scheffler B.E."/>
            <person name="Stack J.C."/>
            <person name="Feltus F.A."/>
            <person name="Mustiga G.M."/>
            <person name="Amores F."/>
            <person name="Phillips W."/>
            <person name="Marelli J.P."/>
            <person name="May G.D."/>
            <person name="Shapiro H."/>
            <person name="Ma J."/>
            <person name="Bustamante C.D."/>
            <person name="Schnell R.J."/>
            <person name="Main D."/>
            <person name="Gilbert D."/>
            <person name="Parida L."/>
            <person name="Kuhn D.N."/>
        </authorList>
    </citation>
    <scope>NUCLEOTIDE SEQUENCE [LARGE SCALE GENOMIC DNA]</scope>
    <source>
        <strain evidence="13">cv. Matina 1-6</strain>
    </source>
</reference>
<dbReference type="GO" id="GO:0005681">
    <property type="term" value="C:spliceosomal complex"/>
    <property type="evidence" value="ECO:0007669"/>
    <property type="project" value="UniProtKB-KW"/>
</dbReference>
<dbReference type="GO" id="GO:0016787">
    <property type="term" value="F:hydrolase activity"/>
    <property type="evidence" value="ECO:0007669"/>
    <property type="project" value="UniProtKB-KW"/>
</dbReference>
<dbReference type="HOGENOM" id="CLU_001832_5_11_1"/>
<dbReference type="GO" id="GO:0005524">
    <property type="term" value="F:ATP binding"/>
    <property type="evidence" value="ECO:0007669"/>
    <property type="project" value="UniProtKB-KW"/>
</dbReference>
<keyword evidence="2" id="KW-0507">mRNA processing</keyword>
<dbReference type="Pfam" id="PF04408">
    <property type="entry name" value="WHD_HA2"/>
    <property type="match status" value="1"/>
</dbReference>
<dbReference type="Pfam" id="PF21010">
    <property type="entry name" value="HA2_C"/>
    <property type="match status" value="1"/>
</dbReference>
<dbReference type="InterPro" id="IPR014001">
    <property type="entry name" value="Helicase_ATP-bd"/>
</dbReference>
<dbReference type="Gene3D" id="1.20.120.1080">
    <property type="match status" value="1"/>
</dbReference>
<keyword evidence="6 12" id="KW-0347">Helicase</keyword>
<evidence type="ECO:0000256" key="8">
    <source>
        <dbReference type="ARBA" id="ARBA00023187"/>
    </source>
</evidence>
<dbReference type="SMART" id="SM00487">
    <property type="entry name" value="DEXDc"/>
    <property type="match status" value="1"/>
</dbReference>
<protein>
    <recommendedName>
        <fullName evidence="1">RNA helicase</fullName>
        <ecNumber evidence="1">3.6.4.13</ecNumber>
    </recommendedName>
</protein>
<keyword evidence="5" id="KW-0378">Hydrolase</keyword>
<dbReference type="SUPFAM" id="SSF52540">
    <property type="entry name" value="P-loop containing nucleoside triphosphate hydrolases"/>
    <property type="match status" value="1"/>
</dbReference>
<evidence type="ECO:0000256" key="3">
    <source>
        <dbReference type="ARBA" id="ARBA00022728"/>
    </source>
</evidence>
<keyword evidence="4" id="KW-0547">Nucleotide-binding</keyword>
<dbReference type="GO" id="GO:0003676">
    <property type="term" value="F:nucleic acid binding"/>
    <property type="evidence" value="ECO:0007669"/>
    <property type="project" value="InterPro"/>
</dbReference>
<dbReference type="InterPro" id="IPR001650">
    <property type="entry name" value="Helicase_C-like"/>
</dbReference>
<evidence type="ECO:0000259" key="11">
    <source>
        <dbReference type="PROSITE" id="PS51194"/>
    </source>
</evidence>
<evidence type="ECO:0000256" key="1">
    <source>
        <dbReference type="ARBA" id="ARBA00012552"/>
    </source>
</evidence>
<organism evidence="12 13">
    <name type="scientific">Theobroma cacao</name>
    <name type="common">Cacao</name>
    <name type="synonym">Cocoa</name>
    <dbReference type="NCBI Taxonomy" id="3641"/>
    <lineage>
        <taxon>Eukaryota</taxon>
        <taxon>Viridiplantae</taxon>
        <taxon>Streptophyta</taxon>
        <taxon>Embryophyta</taxon>
        <taxon>Tracheophyta</taxon>
        <taxon>Spermatophyta</taxon>
        <taxon>Magnoliopsida</taxon>
        <taxon>eudicotyledons</taxon>
        <taxon>Gunneridae</taxon>
        <taxon>Pentapetalae</taxon>
        <taxon>rosids</taxon>
        <taxon>malvids</taxon>
        <taxon>Malvales</taxon>
        <taxon>Malvaceae</taxon>
        <taxon>Byttnerioideae</taxon>
        <taxon>Theobroma</taxon>
    </lineage>
</organism>
<dbReference type="PROSITE" id="PS00690">
    <property type="entry name" value="DEAH_ATP_HELICASE"/>
    <property type="match status" value="1"/>
</dbReference>
<dbReference type="GO" id="GO:0006397">
    <property type="term" value="P:mRNA processing"/>
    <property type="evidence" value="ECO:0007669"/>
    <property type="project" value="UniProtKB-KW"/>
</dbReference>
<dbReference type="AlphaFoldDB" id="A0A061E9N2"/>
<dbReference type="SMART" id="SM00847">
    <property type="entry name" value="HA2"/>
    <property type="match status" value="1"/>
</dbReference>
<dbReference type="CDD" id="cd17978">
    <property type="entry name" value="DEXHc_DHX33"/>
    <property type="match status" value="1"/>
</dbReference>
<evidence type="ECO:0000313" key="12">
    <source>
        <dbReference type="EMBL" id="EOY01675.1"/>
    </source>
</evidence>
<evidence type="ECO:0000256" key="7">
    <source>
        <dbReference type="ARBA" id="ARBA00022840"/>
    </source>
</evidence>
<dbReference type="SMART" id="SM00490">
    <property type="entry name" value="HELICc"/>
    <property type="match status" value="1"/>
</dbReference>
<dbReference type="Gene3D" id="3.40.50.300">
    <property type="entry name" value="P-loop containing nucleotide triphosphate hydrolases"/>
    <property type="match status" value="2"/>
</dbReference>
<dbReference type="GO" id="GO:0003724">
    <property type="term" value="F:RNA helicase activity"/>
    <property type="evidence" value="ECO:0007669"/>
    <property type="project" value="UniProtKB-EC"/>
</dbReference>
<dbReference type="PANTHER" id="PTHR18934:SF118">
    <property type="entry name" value="ATP-DEPENDENT RNA HELICASE DHX33"/>
    <property type="match status" value="1"/>
</dbReference>
<evidence type="ECO:0000256" key="2">
    <source>
        <dbReference type="ARBA" id="ARBA00022664"/>
    </source>
</evidence>
<dbReference type="InterPro" id="IPR007502">
    <property type="entry name" value="Helicase-assoc_dom"/>
</dbReference>
<dbReference type="InterPro" id="IPR011545">
    <property type="entry name" value="DEAD/DEAH_box_helicase_dom"/>
</dbReference>
<comment type="catalytic activity">
    <reaction evidence="9">
        <text>ATP + H2O = ADP + phosphate + H(+)</text>
        <dbReference type="Rhea" id="RHEA:13065"/>
        <dbReference type="ChEBI" id="CHEBI:15377"/>
        <dbReference type="ChEBI" id="CHEBI:15378"/>
        <dbReference type="ChEBI" id="CHEBI:30616"/>
        <dbReference type="ChEBI" id="CHEBI:43474"/>
        <dbReference type="ChEBI" id="CHEBI:456216"/>
        <dbReference type="EC" id="3.6.4.13"/>
    </reaction>
</comment>
<dbReference type="Proteomes" id="UP000026915">
    <property type="component" value="Chromosome 2"/>
</dbReference>
<keyword evidence="7" id="KW-0067">ATP-binding</keyword>
<dbReference type="InterPro" id="IPR027417">
    <property type="entry name" value="P-loop_NTPase"/>
</dbReference>
<dbReference type="InterPro" id="IPR048333">
    <property type="entry name" value="HA2_WH"/>
</dbReference>
<dbReference type="PROSITE" id="PS51192">
    <property type="entry name" value="HELICASE_ATP_BIND_1"/>
    <property type="match status" value="1"/>
</dbReference>
<dbReference type="EC" id="3.6.4.13" evidence="1"/>
<sequence length="635" mass="71437">NNNNNKPNFFARSRKILEQRKSLPIASVERRLIEEVRKHDILIIVGETGSGKTTQIPQFLFNAGFCRGGKTVGITQPRRVAAVTVAKRVAEECGVELGQKVGYSIRFEDVTSSSTSIKYMTDGLLLREALLDPYLSRYSVIVVDEAHERTVHTDVLLGLLKKVHNVRSKYIRDHTSVGHKRTSDGAILEKENADPCISVLKQCEGRKLPPLKLIIMSASLDARVFSEYFGGARAVHIQGRQFPVDIFYTVNPQTDYLDSAIITIFQIHLEEAPGDILVFLTGQEEIESVEKQIQDNLRQLPEDSRKMSTAPIFSSLPSEQQMRVFAPAPAGFRKVILATNIAETSVTIPGVKYVIDPGVVKARCYDPIKGMESLIVVPTSKAQALQRSGRAGRDGRGKCFRLYPESEFEKLEDSTKPEIKRCNLSNVILQLKALGVDDIFGFDFIEKPSRAAIKRSVEELILLGALTDDCKLSDPVGHQMARLPLDPIYSKALILASQFNCLEEMLIAVAMLSVESIFYEPREKKNEARTAKNCFASPEGDHLTLINVYRASNDLLEKRKSEVGKDKHEKILRKWCKENFISSRSLRHARDIHRWFTAVKSNNMLNKWAFVFLLVEMTHFSSVDALLLLFSLMQL</sequence>
<keyword evidence="13" id="KW-1185">Reference proteome</keyword>
<dbReference type="Pfam" id="PF00271">
    <property type="entry name" value="Helicase_C"/>
    <property type="match status" value="1"/>
</dbReference>
<proteinExistence type="predicted"/>
<dbReference type="CDD" id="cd18791">
    <property type="entry name" value="SF2_C_RHA"/>
    <property type="match status" value="1"/>
</dbReference>
<dbReference type="EMBL" id="CM001880">
    <property type="protein sequence ID" value="EOY01675.1"/>
    <property type="molecule type" value="Genomic_DNA"/>
</dbReference>
<name>A0A061E9N2_THECC</name>
<feature type="domain" description="Helicase C-terminal" evidence="11">
    <location>
        <begin position="256"/>
        <end position="435"/>
    </location>
</feature>
<dbReference type="Pfam" id="PF00270">
    <property type="entry name" value="DEAD"/>
    <property type="match status" value="1"/>
</dbReference>
<evidence type="ECO:0000259" key="10">
    <source>
        <dbReference type="PROSITE" id="PS51192"/>
    </source>
</evidence>
<keyword evidence="3" id="KW-0747">Spliceosome</keyword>
<dbReference type="Gramene" id="EOY01675">
    <property type="protein sequence ID" value="EOY01675"/>
    <property type="gene ID" value="TCM_011517"/>
</dbReference>
<dbReference type="PROSITE" id="PS51194">
    <property type="entry name" value="HELICASE_CTER"/>
    <property type="match status" value="1"/>
</dbReference>
<evidence type="ECO:0000256" key="5">
    <source>
        <dbReference type="ARBA" id="ARBA00022801"/>
    </source>
</evidence>
<evidence type="ECO:0000256" key="4">
    <source>
        <dbReference type="ARBA" id="ARBA00022741"/>
    </source>
</evidence>
<dbReference type="PANTHER" id="PTHR18934">
    <property type="entry name" value="ATP-DEPENDENT RNA HELICASE"/>
    <property type="match status" value="1"/>
</dbReference>
<feature type="non-terminal residue" evidence="12">
    <location>
        <position position="1"/>
    </location>
</feature>
<evidence type="ECO:0000313" key="13">
    <source>
        <dbReference type="Proteomes" id="UP000026915"/>
    </source>
</evidence>
<keyword evidence="8" id="KW-0508">mRNA splicing</keyword>
<evidence type="ECO:0000256" key="9">
    <source>
        <dbReference type="ARBA" id="ARBA00047984"/>
    </source>
</evidence>
<dbReference type="GO" id="GO:0005730">
    <property type="term" value="C:nucleolus"/>
    <property type="evidence" value="ECO:0007669"/>
    <property type="project" value="UniProtKB-ARBA"/>
</dbReference>